<feature type="compositionally biased region" description="Polar residues" evidence="1">
    <location>
        <begin position="464"/>
        <end position="474"/>
    </location>
</feature>
<feature type="compositionally biased region" description="Low complexity" evidence="1">
    <location>
        <begin position="217"/>
        <end position="227"/>
    </location>
</feature>
<dbReference type="RefSeq" id="XP_049141949.1">
    <property type="nucleotide sequence ID" value="XM_049284806.1"/>
</dbReference>
<feature type="region of interest" description="Disordered" evidence="1">
    <location>
        <begin position="209"/>
        <end position="256"/>
    </location>
</feature>
<feature type="compositionally biased region" description="Basic and acidic residues" evidence="1">
    <location>
        <begin position="440"/>
        <end position="459"/>
    </location>
</feature>
<dbReference type="KEGG" id="clup:CLUP02_05801"/>
<feature type="region of interest" description="Disordered" evidence="1">
    <location>
        <begin position="513"/>
        <end position="578"/>
    </location>
</feature>
<feature type="compositionally biased region" description="Basic and acidic residues" evidence="1">
    <location>
        <begin position="546"/>
        <end position="578"/>
    </location>
</feature>
<evidence type="ECO:0000313" key="3">
    <source>
        <dbReference type="Proteomes" id="UP000830671"/>
    </source>
</evidence>
<proteinExistence type="predicted"/>
<protein>
    <submittedName>
        <fullName evidence="2">Uncharacterized protein</fullName>
    </submittedName>
</protein>
<dbReference type="Proteomes" id="UP000830671">
    <property type="component" value="Chromosome 3"/>
</dbReference>
<dbReference type="EMBL" id="CP019475">
    <property type="protein sequence ID" value="UQC80318.1"/>
    <property type="molecule type" value="Genomic_DNA"/>
</dbReference>
<dbReference type="AlphaFoldDB" id="A0A9Q8WE24"/>
<feature type="region of interest" description="Disordered" evidence="1">
    <location>
        <begin position="834"/>
        <end position="855"/>
    </location>
</feature>
<keyword evidence="3" id="KW-1185">Reference proteome</keyword>
<dbReference type="GeneID" id="73339816"/>
<sequence length="1086" mass="120202">MANQMSIPALTASSSLPILTSQRSQGQLTSIPLPTLPKMFARHDAQTCQPAGLNIASCRLFRISLSVTDDFAVLSEWRTFTLNVVPPAMARFAAATSPTLDHPLDMVCHVDRDIGIFSIKPIAPAATTHQCARSRTGLDVNTIFRSESRASHRTISGAGRRWNSSDRDTNSEIISMYDSEGPPSSFSSSFSPKIDGLYQRSYSLTTCGSRKLSSNKSSGTLQSHSSSGILQRPRSPFPYPTRLKRPGVRPSSPALTENGLVDYSRMVEIDRISYRTVHGSYKPTFPQPQRFGPPDAFRGGINQSMPSLPHSSSFVSPTGSALGYRGYHNPRSNELASRPRRPSTDHSARSSSLTSVIEMYYRSPSNSEPNLSRTIRPAGSFYYDYTEAFETPEHQTDPRDSTLALPLAPIPQRASSLIRALVLRDETKARLDAVIDISVKDSSDSSGDDCRALDKKPANDIETLPSQRLSSRTAPPTLEQFPFEVDGTSASRPVDVDNDLNMFVPCSQTVDTAAFQRSQTTPKPQNIGRNEIDDEENAEGYANPSRGHEQGNEGHTTKADADASHPAVEHATEALSESHFKSADEIVPDPNEPSTLQLELLNRDWLSRRAPSHSGLAALLRSSLRHSVEPGLSDLAALVSSFERIAKSPFMSKDEDSTGLHEVDVDEPKDLKAEMEHHHPLEGENMVNESAANGATHPDLQWRPFFRGHRRNRALARISTASLRSHTAPPASKADNLLLSSTPSPTNRFLSTSSSVPHLMKALPSLPKEAQAQLRRVSGAFGDDLRFPVKFSPFQLEILATPRSSPRITAHSDVEDHESFRASIELEVIQPKREHKPADHDAPSPKMKVTVVPSPSKRKLRLKASRLALDVETIPEDQTGTVRRRSSVKQSILADLPVHQAKDFFTPVLHEERQGSMAYRRKGRRYVQLTPSDGENLPARVSPTARYSRDGHLHERDIPLAHPVDTNLYRLSASTDGFDLSDSRSFSSDLTFFRPRILKKKLSNLRLRITKSCFNLRERANKHIARRPQPTGLAGSKNPDATVVHSKWATATPGHSKQVRRKMKRWVRQAVSICVKGRRNESEFIS</sequence>
<reference evidence="2" key="1">
    <citation type="journal article" date="2021" name="Mol. Plant Microbe Interact.">
        <title>Complete Genome Sequence of the Plant-Pathogenic Fungus Colletotrichum lupini.</title>
        <authorList>
            <person name="Baroncelli R."/>
            <person name="Pensec F."/>
            <person name="Da Lio D."/>
            <person name="Boufleur T."/>
            <person name="Vicente I."/>
            <person name="Sarrocco S."/>
            <person name="Picot A."/>
            <person name="Baraldi E."/>
            <person name="Sukno S."/>
            <person name="Thon M."/>
            <person name="Le Floch G."/>
        </authorList>
    </citation>
    <scope>NUCLEOTIDE SEQUENCE</scope>
    <source>
        <strain evidence="2">IMI 504893</strain>
    </source>
</reference>
<evidence type="ECO:0000256" key="1">
    <source>
        <dbReference type="SAM" id="MobiDB-lite"/>
    </source>
</evidence>
<feature type="region of interest" description="Disordered" evidence="1">
    <location>
        <begin position="308"/>
        <end position="353"/>
    </location>
</feature>
<feature type="region of interest" description="Disordered" evidence="1">
    <location>
        <begin position="440"/>
        <end position="496"/>
    </location>
</feature>
<accession>A0A9Q8WE24</accession>
<gene>
    <name evidence="2" type="ORF">CLUP02_05801</name>
</gene>
<feature type="compositionally biased region" description="Polar residues" evidence="1">
    <location>
        <begin position="513"/>
        <end position="528"/>
    </location>
</feature>
<organism evidence="2 3">
    <name type="scientific">Colletotrichum lupini</name>
    <dbReference type="NCBI Taxonomy" id="145971"/>
    <lineage>
        <taxon>Eukaryota</taxon>
        <taxon>Fungi</taxon>
        <taxon>Dikarya</taxon>
        <taxon>Ascomycota</taxon>
        <taxon>Pezizomycotina</taxon>
        <taxon>Sordariomycetes</taxon>
        <taxon>Hypocreomycetidae</taxon>
        <taxon>Glomerellales</taxon>
        <taxon>Glomerellaceae</taxon>
        <taxon>Colletotrichum</taxon>
        <taxon>Colletotrichum acutatum species complex</taxon>
    </lineage>
</organism>
<feature type="compositionally biased region" description="Polar residues" evidence="1">
    <location>
        <begin position="308"/>
        <end position="319"/>
    </location>
</feature>
<name>A0A9Q8WE24_9PEZI</name>
<feature type="compositionally biased region" description="Basic and acidic residues" evidence="1">
    <location>
        <begin position="834"/>
        <end position="843"/>
    </location>
</feature>
<evidence type="ECO:0000313" key="2">
    <source>
        <dbReference type="EMBL" id="UQC80318.1"/>
    </source>
</evidence>